<dbReference type="OrthoDB" id="550539at2759"/>
<dbReference type="EMBL" id="BNCP01000027">
    <property type="protein sequence ID" value="GIL83668.1"/>
    <property type="molecule type" value="Genomic_DNA"/>
</dbReference>
<keyword evidence="3" id="KW-1185">Reference proteome</keyword>
<comment type="caution">
    <text evidence="1">The sequence shown here is derived from an EMBL/GenBank/DDBJ whole genome shotgun (WGS) entry which is preliminary data.</text>
</comment>
<dbReference type="Proteomes" id="UP000747110">
    <property type="component" value="Unassembled WGS sequence"/>
</dbReference>
<evidence type="ECO:0000313" key="2">
    <source>
        <dbReference type="EMBL" id="GIM06045.1"/>
    </source>
</evidence>
<dbReference type="EMBL" id="BNCQ01000020">
    <property type="protein sequence ID" value="GIM06045.1"/>
    <property type="molecule type" value="Genomic_DNA"/>
</dbReference>
<dbReference type="AlphaFoldDB" id="A0A8J4FTH8"/>
<reference evidence="1" key="1">
    <citation type="journal article" date="2021" name="Proc. Natl. Acad. Sci. U.S.A.">
        <title>Three genomes in the algal genus Volvox reveal the fate of a haploid sex-determining region after a transition to homothallism.</title>
        <authorList>
            <person name="Yamamoto K."/>
            <person name="Hamaji T."/>
            <person name="Kawai-Toyooka H."/>
            <person name="Matsuzaki R."/>
            <person name="Takahashi F."/>
            <person name="Nishimura Y."/>
            <person name="Kawachi M."/>
            <person name="Noguchi H."/>
            <person name="Minakuchi Y."/>
            <person name="Umen J.G."/>
            <person name="Toyoda A."/>
            <person name="Nozaki H."/>
        </authorList>
    </citation>
    <scope>NUCLEOTIDE SEQUENCE</scope>
    <source>
        <strain evidence="2">NIES-3785</strain>
        <strain evidence="1">NIES-3786</strain>
    </source>
</reference>
<name>A0A8J4FTH8_9CHLO</name>
<sequence length="103" mass="11048">MLDGRCAGQELRGASSSVYALWPRLPLRQNSRRAVACPTSQSVDEARIASGRLACSSVSCCCANVKAAHVITYPSERPQTEAAPGRCHCGRTFSDQPHCEALL</sequence>
<gene>
    <name evidence="1" type="ORF">Vretifemale_12416</name>
    <name evidence="2" type="ORF">Vretimale_10359</name>
</gene>
<accession>A0A8J4FTH8</accession>
<evidence type="ECO:0000313" key="1">
    <source>
        <dbReference type="EMBL" id="GIL83668.1"/>
    </source>
</evidence>
<dbReference type="Proteomes" id="UP000722791">
    <property type="component" value="Unassembled WGS sequence"/>
</dbReference>
<evidence type="ECO:0000313" key="3">
    <source>
        <dbReference type="Proteomes" id="UP000747110"/>
    </source>
</evidence>
<protein>
    <submittedName>
        <fullName evidence="1">Uncharacterized protein</fullName>
    </submittedName>
</protein>
<proteinExistence type="predicted"/>
<organism evidence="1 3">
    <name type="scientific">Volvox reticuliferus</name>
    <dbReference type="NCBI Taxonomy" id="1737510"/>
    <lineage>
        <taxon>Eukaryota</taxon>
        <taxon>Viridiplantae</taxon>
        <taxon>Chlorophyta</taxon>
        <taxon>core chlorophytes</taxon>
        <taxon>Chlorophyceae</taxon>
        <taxon>CS clade</taxon>
        <taxon>Chlamydomonadales</taxon>
        <taxon>Volvocaceae</taxon>
        <taxon>Volvox</taxon>
    </lineage>
</organism>